<gene>
    <name evidence="1" type="ORF">DSM3645_28802</name>
</gene>
<reference evidence="1 2" key="1">
    <citation type="submission" date="2006-02" db="EMBL/GenBank/DDBJ databases">
        <authorList>
            <person name="Amann R."/>
            <person name="Ferriera S."/>
            <person name="Johnson J."/>
            <person name="Kravitz S."/>
            <person name="Halpern A."/>
            <person name="Remington K."/>
            <person name="Beeson K."/>
            <person name="Tran B."/>
            <person name="Rogers Y.-H."/>
            <person name="Friedman R."/>
            <person name="Venter J.C."/>
        </authorList>
    </citation>
    <scope>NUCLEOTIDE SEQUENCE [LARGE SCALE GENOMIC DNA]</scope>
    <source>
        <strain evidence="1 2">DSM 3645</strain>
    </source>
</reference>
<evidence type="ECO:0000313" key="2">
    <source>
        <dbReference type="Proteomes" id="UP000004358"/>
    </source>
</evidence>
<dbReference type="HOGENOM" id="CLU_2876853_0_0_0"/>
<organism evidence="1 2">
    <name type="scientific">Blastopirellula marina DSM 3645</name>
    <dbReference type="NCBI Taxonomy" id="314230"/>
    <lineage>
        <taxon>Bacteria</taxon>
        <taxon>Pseudomonadati</taxon>
        <taxon>Planctomycetota</taxon>
        <taxon>Planctomycetia</taxon>
        <taxon>Pirellulales</taxon>
        <taxon>Pirellulaceae</taxon>
        <taxon>Blastopirellula</taxon>
    </lineage>
</organism>
<name>A3ZPI2_9BACT</name>
<dbReference type="EMBL" id="AANZ01000004">
    <property type="protein sequence ID" value="EAQ81660.1"/>
    <property type="molecule type" value="Genomic_DNA"/>
</dbReference>
<protein>
    <submittedName>
        <fullName evidence="1">Uncharacterized protein</fullName>
    </submittedName>
</protein>
<dbReference type="AlphaFoldDB" id="A3ZPI2"/>
<evidence type="ECO:0000313" key="1">
    <source>
        <dbReference type="EMBL" id="EAQ81660.1"/>
    </source>
</evidence>
<dbReference type="Proteomes" id="UP000004358">
    <property type="component" value="Unassembled WGS sequence"/>
</dbReference>
<proteinExistence type="predicted"/>
<sequence>MEKSRLQLQVKAKREYVVKVEEDVDQLVSRIAEQIETQLEEREQVIMWRLNKRLADFVSNRSH</sequence>
<comment type="caution">
    <text evidence="1">The sequence shown here is derived from an EMBL/GenBank/DDBJ whole genome shotgun (WGS) entry which is preliminary data.</text>
</comment>
<accession>A3ZPI2</accession>